<keyword evidence="2" id="KW-0812">Transmembrane</keyword>
<keyword evidence="2" id="KW-0472">Membrane</keyword>
<name>A0A4R6DPY1_9MICO</name>
<dbReference type="EMBL" id="SNVW01000001">
    <property type="protein sequence ID" value="TDN46288.1"/>
    <property type="molecule type" value="Genomic_DNA"/>
</dbReference>
<keyword evidence="2" id="KW-1133">Transmembrane helix</keyword>
<feature type="transmembrane region" description="Helical" evidence="2">
    <location>
        <begin position="132"/>
        <end position="157"/>
    </location>
</feature>
<proteinExistence type="predicted"/>
<evidence type="ECO:0000256" key="1">
    <source>
        <dbReference type="SAM" id="MobiDB-lite"/>
    </source>
</evidence>
<dbReference type="Pfam" id="PF04024">
    <property type="entry name" value="PspC"/>
    <property type="match status" value="1"/>
</dbReference>
<protein>
    <submittedName>
        <fullName evidence="4">Phage shock protein C (PspC) family protein</fullName>
    </submittedName>
</protein>
<gene>
    <name evidence="4" type="ORF">EDF64_101149</name>
</gene>
<feature type="region of interest" description="Disordered" evidence="1">
    <location>
        <begin position="162"/>
        <end position="242"/>
    </location>
</feature>
<feature type="transmembrane region" description="Helical" evidence="2">
    <location>
        <begin position="57"/>
        <end position="79"/>
    </location>
</feature>
<organism evidence="4 5">
    <name type="scientific">Curtobacterium flaccumfaciens</name>
    <dbReference type="NCBI Taxonomy" id="2035"/>
    <lineage>
        <taxon>Bacteria</taxon>
        <taxon>Bacillati</taxon>
        <taxon>Actinomycetota</taxon>
        <taxon>Actinomycetes</taxon>
        <taxon>Micrococcales</taxon>
        <taxon>Microbacteriaceae</taxon>
        <taxon>Curtobacterium</taxon>
    </lineage>
</organism>
<feature type="transmembrane region" description="Helical" evidence="2">
    <location>
        <begin position="298"/>
        <end position="321"/>
    </location>
</feature>
<reference evidence="4 5" key="1">
    <citation type="submission" date="2019-03" db="EMBL/GenBank/DDBJ databases">
        <title>Genomic analyses of the natural microbiome of Caenorhabditis elegans.</title>
        <authorList>
            <person name="Samuel B."/>
        </authorList>
    </citation>
    <scope>NUCLEOTIDE SEQUENCE [LARGE SCALE GENOMIC DNA]</scope>
    <source>
        <strain evidence="4 5">JUb65</strain>
    </source>
</reference>
<comment type="caution">
    <text evidence="4">The sequence shown here is derived from an EMBL/GenBank/DDBJ whole genome shotgun (WGS) entry which is preliminary data.</text>
</comment>
<dbReference type="InterPro" id="IPR007168">
    <property type="entry name" value="Phageshock_PspC_N"/>
</dbReference>
<evidence type="ECO:0000313" key="4">
    <source>
        <dbReference type="EMBL" id="TDN46288.1"/>
    </source>
</evidence>
<dbReference type="AlphaFoldDB" id="A0A4R6DPY1"/>
<evidence type="ECO:0000256" key="2">
    <source>
        <dbReference type="SAM" id="Phobius"/>
    </source>
</evidence>
<feature type="compositionally biased region" description="Low complexity" evidence="1">
    <location>
        <begin position="200"/>
        <end position="228"/>
    </location>
</feature>
<feature type="domain" description="Phage shock protein PspC N-terminal" evidence="3">
    <location>
        <begin position="29"/>
        <end position="81"/>
    </location>
</feature>
<dbReference type="Proteomes" id="UP000295764">
    <property type="component" value="Unassembled WGS sequence"/>
</dbReference>
<evidence type="ECO:0000313" key="5">
    <source>
        <dbReference type="Proteomes" id="UP000295764"/>
    </source>
</evidence>
<feature type="transmembrane region" description="Helical" evidence="2">
    <location>
        <begin position="99"/>
        <end position="120"/>
    </location>
</feature>
<feature type="transmembrane region" description="Helical" evidence="2">
    <location>
        <begin position="328"/>
        <end position="346"/>
    </location>
</feature>
<dbReference type="OrthoDB" id="7359894at2"/>
<feature type="transmembrane region" description="Helical" evidence="2">
    <location>
        <begin position="271"/>
        <end position="292"/>
    </location>
</feature>
<sequence length="482" mass="49379">MLVAMTQQDTGGPASATRFFDWIRGIHVTRSDDRWLAGVCGAVAERTGLDPLVVRGVAIVVALLGGPVFLAYAAGWALLPDSSGRIHVERMIRGVLDPALIAIGVLIVLTFVPAVQGIWWQGVPVAWGMPGWLSATLGTAWTIALVGGVVWLTVVLARRGSQRTPATDPSGDGAPAADSGTTGPRHDFWTSPEDPPVDRPTWPTGATTGAPDPATAGAAGAASEAGRASWQWGPTPGTTAADRHRAYLERTRAERARAAERRARRAERLPGAASVAVSLGLALVAGAGVAVWAQQAELPVAVLGIAAAVVVLAVATIVAGIRGRESGGLGLFSTIGVVALVVTGVLPSGTQLTVIGGTTWRVDEIGQGAERNYAMVVGGPTLDLRALDESDGGGRVNLWLGAGGATVLLPTDAPVRVQVSGIGYGVETEPDRSGEDSLGGVLGTTTVENRAARTAAADDTTTVHVWVLGGGVDVPRSVPVDQ</sequence>
<evidence type="ECO:0000259" key="3">
    <source>
        <dbReference type="Pfam" id="PF04024"/>
    </source>
</evidence>
<accession>A0A4R6DPY1</accession>